<comment type="caution">
    <text evidence="7">The sequence shown here is derived from an EMBL/GenBank/DDBJ whole genome shotgun (WGS) entry which is preliminary data.</text>
</comment>
<dbReference type="PROSITE" id="PS50157">
    <property type="entry name" value="ZINC_FINGER_C2H2_2"/>
    <property type="match status" value="1"/>
</dbReference>
<feature type="compositionally biased region" description="Polar residues" evidence="5">
    <location>
        <begin position="100"/>
        <end position="115"/>
    </location>
</feature>
<dbReference type="Proteomes" id="UP000076078">
    <property type="component" value="Unassembled WGS sequence"/>
</dbReference>
<reference evidence="7 8" key="1">
    <citation type="submission" date="2015-12" db="EMBL/GenBank/DDBJ databases">
        <title>Dictyostelia acquired genes for synthesis and detection of signals that induce cell-type specialization by lateral gene transfer from prokaryotes.</title>
        <authorList>
            <person name="Gloeckner G."/>
            <person name="Schaap P."/>
        </authorList>
    </citation>
    <scope>NUCLEOTIDE SEQUENCE [LARGE SCALE GENOMIC DNA]</scope>
    <source>
        <strain evidence="7 8">TK</strain>
    </source>
</reference>
<dbReference type="SUPFAM" id="SSF57667">
    <property type="entry name" value="beta-beta-alpha zinc fingers"/>
    <property type="match status" value="1"/>
</dbReference>
<dbReference type="OrthoDB" id="21245at2759"/>
<evidence type="ECO:0000256" key="5">
    <source>
        <dbReference type="SAM" id="MobiDB-lite"/>
    </source>
</evidence>
<evidence type="ECO:0000313" key="8">
    <source>
        <dbReference type="Proteomes" id="UP000076078"/>
    </source>
</evidence>
<name>A0A152A4P8_TIELA</name>
<dbReference type="Pfam" id="PF12171">
    <property type="entry name" value="zf-C2H2_jaz"/>
    <property type="match status" value="1"/>
</dbReference>
<evidence type="ECO:0000259" key="6">
    <source>
        <dbReference type="PROSITE" id="PS50157"/>
    </source>
</evidence>
<dbReference type="InterPro" id="IPR013087">
    <property type="entry name" value="Znf_C2H2_type"/>
</dbReference>
<dbReference type="EMBL" id="LODT01000011">
    <property type="protein sequence ID" value="KYR01209.1"/>
    <property type="molecule type" value="Genomic_DNA"/>
</dbReference>
<dbReference type="InterPro" id="IPR022755">
    <property type="entry name" value="Znf_C2H2_jaz"/>
</dbReference>
<dbReference type="Gene3D" id="3.30.160.60">
    <property type="entry name" value="Classic Zinc Finger"/>
    <property type="match status" value="1"/>
</dbReference>
<dbReference type="InParanoid" id="A0A152A4P8"/>
<evidence type="ECO:0000256" key="1">
    <source>
        <dbReference type="ARBA" id="ARBA00022723"/>
    </source>
</evidence>
<dbReference type="OMA" id="PNLACKN"/>
<protein>
    <recommendedName>
        <fullName evidence="6">C2H2-type domain-containing protein</fullName>
    </recommendedName>
</protein>
<sequence>MDKEKNNNNATSHLKSLPEYYSNILDLDYFQETILEPLSIKTELKQQTIKSESPVKSPIKEDPYFCNYCKKRFQTESTWTQHLNSSKHKQLVKDQKKLDSSSSPNKSPVNIKQTHINSPPSSTSSISSSNSSSRIDKEFLNEQQELVKQSLKTKQSKPNLSCKNLFQVSKNYSQHNMIRESAVCLYYILDILKLTKSNDQSNIEAVKCQWNNIYNNTLSLQCKTHLYLARLTRTFDKQLSESHFINSFFELQLIGSSDLDKLESNIKVPGNLLNVYKEILNTVQSIPIPTTDSTVIQNLIDEVSGGLCFQTFSDKSMILYFISLSISTSCKRYQDSLKSIQRIIKLLKSIESYWLIDFYMYSLEIIIGNKQTDTDEFKSNLFQLLKYCIVFNDKIRLLSILKYLKDNQIDEEQQLSDDYLQFIYSLSIAYLNTDYKTIGNLIDEYEYIIQSNNNAHSREFNYLLQFIDKTIV</sequence>
<evidence type="ECO:0000256" key="3">
    <source>
        <dbReference type="ARBA" id="ARBA00022833"/>
    </source>
</evidence>
<organism evidence="7 8">
    <name type="scientific">Tieghemostelium lacteum</name>
    <name type="common">Slime mold</name>
    <name type="synonym">Dictyostelium lacteum</name>
    <dbReference type="NCBI Taxonomy" id="361077"/>
    <lineage>
        <taxon>Eukaryota</taxon>
        <taxon>Amoebozoa</taxon>
        <taxon>Evosea</taxon>
        <taxon>Eumycetozoa</taxon>
        <taxon>Dictyostelia</taxon>
        <taxon>Dictyosteliales</taxon>
        <taxon>Raperosteliaceae</taxon>
        <taxon>Tieghemostelium</taxon>
    </lineage>
</organism>
<dbReference type="AlphaFoldDB" id="A0A152A4P8"/>
<feature type="compositionally biased region" description="Low complexity" evidence="5">
    <location>
        <begin position="116"/>
        <end position="133"/>
    </location>
</feature>
<dbReference type="GO" id="GO:0008270">
    <property type="term" value="F:zinc ion binding"/>
    <property type="evidence" value="ECO:0007669"/>
    <property type="project" value="UniProtKB-KW"/>
</dbReference>
<feature type="region of interest" description="Disordered" evidence="5">
    <location>
        <begin position="84"/>
        <end position="134"/>
    </location>
</feature>
<proteinExistence type="predicted"/>
<keyword evidence="3" id="KW-0862">Zinc</keyword>
<gene>
    <name evidence="7" type="ORF">DLAC_02327</name>
</gene>
<keyword evidence="1" id="KW-0479">Metal-binding</keyword>
<dbReference type="PROSITE" id="PS00028">
    <property type="entry name" value="ZINC_FINGER_C2H2_1"/>
    <property type="match status" value="1"/>
</dbReference>
<dbReference type="FunCoup" id="A0A152A4P8">
    <property type="interactions" value="454"/>
</dbReference>
<evidence type="ECO:0000313" key="7">
    <source>
        <dbReference type="EMBL" id="KYR01209.1"/>
    </source>
</evidence>
<keyword evidence="8" id="KW-1185">Reference proteome</keyword>
<accession>A0A152A4P8</accession>
<dbReference type="InterPro" id="IPR036236">
    <property type="entry name" value="Znf_C2H2_sf"/>
</dbReference>
<dbReference type="STRING" id="361077.A0A152A4P8"/>
<evidence type="ECO:0000256" key="2">
    <source>
        <dbReference type="ARBA" id="ARBA00022771"/>
    </source>
</evidence>
<keyword evidence="2 4" id="KW-0863">Zinc-finger</keyword>
<evidence type="ECO:0000256" key="4">
    <source>
        <dbReference type="PROSITE-ProRule" id="PRU00042"/>
    </source>
</evidence>
<feature type="domain" description="C2H2-type" evidence="6">
    <location>
        <begin position="64"/>
        <end position="88"/>
    </location>
</feature>